<dbReference type="InterPro" id="IPR009080">
    <property type="entry name" value="tRNAsynth_Ia_anticodon-bd"/>
</dbReference>
<dbReference type="SMART" id="SM00836">
    <property type="entry name" value="DALR_1"/>
    <property type="match status" value="1"/>
</dbReference>
<keyword evidence="6 11" id="KW-0547">Nucleotide-binding</keyword>
<keyword evidence="9 11" id="KW-0030">Aminoacyl-tRNA synthetase</keyword>
<dbReference type="Pfam" id="PF00750">
    <property type="entry name" value="tRNA-synt_1d"/>
    <property type="match status" value="2"/>
</dbReference>
<evidence type="ECO:0000313" key="14">
    <source>
        <dbReference type="EMBL" id="AKQ01411.1"/>
    </source>
</evidence>
<dbReference type="NCBIfam" id="TIGR00456">
    <property type="entry name" value="argS"/>
    <property type="match status" value="1"/>
</dbReference>
<evidence type="ECO:0000256" key="6">
    <source>
        <dbReference type="ARBA" id="ARBA00022741"/>
    </source>
</evidence>
<dbReference type="PROSITE" id="PS00178">
    <property type="entry name" value="AA_TRNA_LIGASE_I"/>
    <property type="match status" value="1"/>
</dbReference>
<dbReference type="CDD" id="cd00671">
    <property type="entry name" value="ArgRS_core"/>
    <property type="match status" value="1"/>
</dbReference>
<dbReference type="EC" id="6.1.1.19" evidence="11"/>
<dbReference type="Pfam" id="PF05746">
    <property type="entry name" value="DALR_1"/>
    <property type="match status" value="1"/>
</dbReference>
<dbReference type="InterPro" id="IPR001278">
    <property type="entry name" value="Arg-tRNA-ligase"/>
</dbReference>
<dbReference type="GO" id="GO:0005737">
    <property type="term" value="C:cytoplasm"/>
    <property type="evidence" value="ECO:0007669"/>
    <property type="project" value="UniProtKB-SubCell"/>
</dbReference>
<accession>A0A0H4T1F6</accession>
<dbReference type="FunFam" id="1.10.730.10:FF:000008">
    <property type="entry name" value="Arginine--tRNA ligase"/>
    <property type="match status" value="1"/>
</dbReference>
<evidence type="ECO:0000256" key="3">
    <source>
        <dbReference type="ARBA" id="ARBA00011245"/>
    </source>
</evidence>
<feature type="domain" description="DALR anticodon binding" evidence="13">
    <location>
        <begin position="382"/>
        <end position="500"/>
    </location>
</feature>
<dbReference type="SUPFAM" id="SSF47323">
    <property type="entry name" value="Anticodon-binding domain of a subclass of class I aminoacyl-tRNA synthetases"/>
    <property type="match status" value="1"/>
</dbReference>
<reference evidence="14" key="1">
    <citation type="journal article" date="2015" name="ISME J.">
        <title>Aquifer environment selects for microbial species cohorts in sediment and groundwater.</title>
        <authorList>
            <person name="Hug L.A."/>
            <person name="Thomas B.C."/>
            <person name="Brown C.T."/>
            <person name="Frischkorn K.R."/>
            <person name="Williams K.H."/>
            <person name="Tringe S.G."/>
            <person name="Banfield J.F."/>
        </authorList>
    </citation>
    <scope>NUCLEOTIDE SEQUENCE</scope>
</reference>
<dbReference type="FunFam" id="3.40.50.620:FF:000062">
    <property type="entry name" value="Arginine--tRNA ligase"/>
    <property type="match status" value="1"/>
</dbReference>
<keyword evidence="8 11" id="KW-0648">Protein biosynthesis</keyword>
<proteinExistence type="inferred from homology"/>
<dbReference type="InterPro" id="IPR014729">
    <property type="entry name" value="Rossmann-like_a/b/a_fold"/>
</dbReference>
<dbReference type="InterPro" id="IPR008909">
    <property type="entry name" value="DALR_anticod-bd"/>
</dbReference>
<feature type="short sequence motif" description="'HIGH' region" evidence="11">
    <location>
        <begin position="77"/>
        <end position="87"/>
    </location>
</feature>
<keyword evidence="4 11" id="KW-0963">Cytoplasm</keyword>
<organism evidence="14">
    <name type="scientific">uncultured delta proteobacterium Rifle_16ft_4_minimus_184</name>
    <dbReference type="NCBI Taxonomy" id="1665175"/>
    <lineage>
        <taxon>Bacteria</taxon>
        <taxon>Deltaproteobacteria</taxon>
        <taxon>environmental samples</taxon>
    </lineage>
</organism>
<comment type="similarity">
    <text evidence="2 11 12">Belongs to the class-I aminoacyl-tRNA synthetase family.</text>
</comment>
<name>A0A0H4T1F6_9DELT</name>
<dbReference type="GO" id="GO:0004814">
    <property type="term" value="F:arginine-tRNA ligase activity"/>
    <property type="evidence" value="ECO:0007669"/>
    <property type="project" value="UniProtKB-UniRule"/>
</dbReference>
<dbReference type="InterPro" id="IPR035684">
    <property type="entry name" value="ArgRS_core"/>
</dbReference>
<protein>
    <recommendedName>
        <fullName evidence="11">Arginine--tRNA ligase</fullName>
        <ecNumber evidence="11">6.1.1.19</ecNumber>
    </recommendedName>
    <alternativeName>
        <fullName evidence="11">Arginyl-tRNA synthetase</fullName>
        <shortName evidence="11">ArgRS</shortName>
    </alternativeName>
</protein>
<evidence type="ECO:0000256" key="11">
    <source>
        <dbReference type="HAMAP-Rule" id="MF_00123"/>
    </source>
</evidence>
<dbReference type="Gene3D" id="3.40.50.620">
    <property type="entry name" value="HUPs"/>
    <property type="match status" value="1"/>
</dbReference>
<dbReference type="AlphaFoldDB" id="A0A0H4T1F6"/>
<evidence type="ECO:0000256" key="5">
    <source>
        <dbReference type="ARBA" id="ARBA00022598"/>
    </source>
</evidence>
<gene>
    <name evidence="11" type="primary">argS</name>
</gene>
<evidence type="ECO:0000256" key="10">
    <source>
        <dbReference type="ARBA" id="ARBA00049339"/>
    </source>
</evidence>
<dbReference type="InterPro" id="IPR001412">
    <property type="entry name" value="aa-tRNA-synth_I_CS"/>
</dbReference>
<evidence type="ECO:0000256" key="8">
    <source>
        <dbReference type="ARBA" id="ARBA00022917"/>
    </source>
</evidence>
<dbReference type="GO" id="GO:0005524">
    <property type="term" value="F:ATP binding"/>
    <property type="evidence" value="ECO:0007669"/>
    <property type="project" value="UniProtKB-UniRule"/>
</dbReference>
<comment type="subcellular location">
    <subcellularLocation>
        <location evidence="1 11">Cytoplasm</location>
    </subcellularLocation>
</comment>
<dbReference type="Gene3D" id="1.10.730.10">
    <property type="entry name" value="Isoleucyl-tRNA Synthetase, Domain 1"/>
    <property type="match status" value="1"/>
</dbReference>
<keyword evidence="7 11" id="KW-0067">ATP-binding</keyword>
<evidence type="ECO:0000256" key="7">
    <source>
        <dbReference type="ARBA" id="ARBA00022840"/>
    </source>
</evidence>
<dbReference type="PRINTS" id="PR01038">
    <property type="entry name" value="TRNASYNTHARG"/>
</dbReference>
<comment type="subunit">
    <text evidence="3 11">Monomer.</text>
</comment>
<dbReference type="PANTHER" id="PTHR11956:SF5">
    <property type="entry name" value="ARGININE--TRNA LIGASE, CYTOPLASMIC"/>
    <property type="match status" value="1"/>
</dbReference>
<dbReference type="HAMAP" id="MF_00123">
    <property type="entry name" value="Arg_tRNA_synth"/>
    <property type="match status" value="1"/>
</dbReference>
<evidence type="ECO:0000259" key="13">
    <source>
        <dbReference type="SMART" id="SM00836"/>
    </source>
</evidence>
<dbReference type="SUPFAM" id="SSF52374">
    <property type="entry name" value="Nucleotidylyl transferase"/>
    <property type="match status" value="1"/>
</dbReference>
<comment type="catalytic activity">
    <reaction evidence="10 11">
        <text>tRNA(Arg) + L-arginine + ATP = L-arginyl-tRNA(Arg) + AMP + diphosphate</text>
        <dbReference type="Rhea" id="RHEA:20301"/>
        <dbReference type="Rhea" id="RHEA-COMP:9658"/>
        <dbReference type="Rhea" id="RHEA-COMP:9673"/>
        <dbReference type="ChEBI" id="CHEBI:30616"/>
        <dbReference type="ChEBI" id="CHEBI:32682"/>
        <dbReference type="ChEBI" id="CHEBI:33019"/>
        <dbReference type="ChEBI" id="CHEBI:78442"/>
        <dbReference type="ChEBI" id="CHEBI:78513"/>
        <dbReference type="ChEBI" id="CHEBI:456215"/>
        <dbReference type="EC" id="6.1.1.19"/>
    </reaction>
</comment>
<evidence type="ECO:0000256" key="9">
    <source>
        <dbReference type="ARBA" id="ARBA00023146"/>
    </source>
</evidence>
<dbReference type="GO" id="GO:0006420">
    <property type="term" value="P:arginyl-tRNA aminoacylation"/>
    <property type="evidence" value="ECO:0007669"/>
    <property type="project" value="UniProtKB-UniRule"/>
</dbReference>
<sequence length="500" mass="56377">MGGGHGGFRVHRDPAAGIVRGFLHQRRDATRREGFINIVLSEEFWREIIAVALEKGPRFGASTAGEGKTVHLEFVSANPTGPLHVGHGRGAAVGDALARILEFTGHKVVREYYINDVGNQMDNLGRSLLARYRTECGRDAALPEDGYRGEYMIELAGDLRREVGDRYADSPEEEVLPLFRKEAGDRILRGIREDLASFRVTYDRWFAERVLHDRGLVAAALADLRERGQLYESEGATYFRSQALGDEKDRVLVRADGRTTYFAADIAYHRHKLREGFSRMIDIWGADHHGYVARLRAALQGLGEDENRLEVLLVQFVTLIRDGKAVQMSTRSGEFTTLREVLDEVGVDAARFFYLLRSFHTHLDFDLTLAKTQSRNNPVYYIQYVHARICSIFREAEARSEALSGHAPLSILSFPEEVRLMKVVARFPDVISESAKTLEPHRIPFYLLEVADLFHAFYHRHRFLGESPERTQARLALALAVKTVVASGLSLIGVTAPERM</sequence>
<evidence type="ECO:0000256" key="2">
    <source>
        <dbReference type="ARBA" id="ARBA00005594"/>
    </source>
</evidence>
<dbReference type="EMBL" id="KT006965">
    <property type="protein sequence ID" value="AKQ01411.1"/>
    <property type="molecule type" value="Genomic_DNA"/>
</dbReference>
<dbReference type="PANTHER" id="PTHR11956">
    <property type="entry name" value="ARGINYL-TRNA SYNTHETASE"/>
    <property type="match status" value="1"/>
</dbReference>
<evidence type="ECO:0000256" key="1">
    <source>
        <dbReference type="ARBA" id="ARBA00004496"/>
    </source>
</evidence>
<evidence type="ECO:0000256" key="12">
    <source>
        <dbReference type="RuleBase" id="RU363038"/>
    </source>
</evidence>
<keyword evidence="5 11" id="KW-0436">Ligase</keyword>
<evidence type="ECO:0000256" key="4">
    <source>
        <dbReference type="ARBA" id="ARBA00022490"/>
    </source>
</evidence>